<dbReference type="EMBL" id="CAKXAJ010003400">
    <property type="protein sequence ID" value="CAH2208395.1"/>
    <property type="molecule type" value="Genomic_DNA"/>
</dbReference>
<keyword evidence="8" id="KW-1185">Reference proteome</keyword>
<dbReference type="GO" id="GO:0008270">
    <property type="term" value="F:zinc ion binding"/>
    <property type="evidence" value="ECO:0007669"/>
    <property type="project" value="UniProtKB-KW"/>
</dbReference>
<dbReference type="OrthoDB" id="7479557at2759"/>
<feature type="domain" description="PHD-type" evidence="6">
    <location>
        <begin position="1"/>
        <end position="53"/>
    </location>
</feature>
<dbReference type="PROSITE" id="PS01359">
    <property type="entry name" value="ZF_PHD_1"/>
    <property type="match status" value="1"/>
</dbReference>
<evidence type="ECO:0000256" key="1">
    <source>
        <dbReference type="ARBA" id="ARBA00022723"/>
    </source>
</evidence>
<dbReference type="Proteomes" id="UP000838756">
    <property type="component" value="Unassembled WGS sequence"/>
</dbReference>
<dbReference type="InterPro" id="IPR011011">
    <property type="entry name" value="Znf_FYVE_PHD"/>
</dbReference>
<dbReference type="PROSITE" id="PS50016">
    <property type="entry name" value="ZF_PHD_2"/>
    <property type="match status" value="1"/>
</dbReference>
<protein>
    <submittedName>
        <fullName evidence="7">Jg4600 protein</fullName>
    </submittedName>
</protein>
<keyword evidence="3" id="KW-0862">Zinc</keyword>
<dbReference type="InterPro" id="IPR057251">
    <property type="entry name" value="FP_C"/>
</dbReference>
<dbReference type="Pfam" id="PF25298">
    <property type="entry name" value="Baculo_FP_2nd"/>
    <property type="match status" value="1"/>
</dbReference>
<evidence type="ECO:0000256" key="5">
    <source>
        <dbReference type="SAM" id="Coils"/>
    </source>
</evidence>
<evidence type="ECO:0000259" key="6">
    <source>
        <dbReference type="PROSITE" id="PS50016"/>
    </source>
</evidence>
<keyword evidence="5" id="KW-0175">Coiled coil</keyword>
<organism evidence="7 8">
    <name type="scientific">Pararge aegeria aegeria</name>
    <dbReference type="NCBI Taxonomy" id="348720"/>
    <lineage>
        <taxon>Eukaryota</taxon>
        <taxon>Metazoa</taxon>
        <taxon>Ecdysozoa</taxon>
        <taxon>Arthropoda</taxon>
        <taxon>Hexapoda</taxon>
        <taxon>Insecta</taxon>
        <taxon>Pterygota</taxon>
        <taxon>Neoptera</taxon>
        <taxon>Endopterygota</taxon>
        <taxon>Lepidoptera</taxon>
        <taxon>Glossata</taxon>
        <taxon>Ditrysia</taxon>
        <taxon>Papilionoidea</taxon>
        <taxon>Nymphalidae</taxon>
        <taxon>Satyrinae</taxon>
        <taxon>Satyrini</taxon>
        <taxon>Parargina</taxon>
        <taxon>Pararge</taxon>
    </lineage>
</organism>
<evidence type="ECO:0000313" key="7">
    <source>
        <dbReference type="EMBL" id="CAH2208395.1"/>
    </source>
</evidence>
<dbReference type="InterPro" id="IPR013083">
    <property type="entry name" value="Znf_RING/FYVE/PHD"/>
</dbReference>
<feature type="coiled-coil region" evidence="5">
    <location>
        <begin position="154"/>
        <end position="195"/>
    </location>
</feature>
<keyword evidence="2 4" id="KW-0863">Zinc-finger</keyword>
<evidence type="ECO:0000256" key="2">
    <source>
        <dbReference type="ARBA" id="ARBA00022771"/>
    </source>
</evidence>
<accession>A0A8S4QD62</accession>
<comment type="caution">
    <text evidence="7">The sequence shown here is derived from an EMBL/GenBank/DDBJ whole genome shotgun (WGS) entry which is preliminary data.</text>
</comment>
<name>A0A8S4QD62_9NEOP</name>
<dbReference type="InterPro" id="IPR019786">
    <property type="entry name" value="Zinc_finger_PHD-type_CS"/>
</dbReference>
<evidence type="ECO:0000313" key="8">
    <source>
        <dbReference type="Proteomes" id="UP000838756"/>
    </source>
</evidence>
<keyword evidence="1" id="KW-0479">Metal-binding</keyword>
<dbReference type="AlphaFoldDB" id="A0A8S4QD62"/>
<evidence type="ECO:0000256" key="3">
    <source>
        <dbReference type="ARBA" id="ARBA00022833"/>
    </source>
</evidence>
<dbReference type="SUPFAM" id="SSF57903">
    <property type="entry name" value="FYVE/PHD zinc finger"/>
    <property type="match status" value="1"/>
</dbReference>
<reference evidence="7" key="1">
    <citation type="submission" date="2022-03" db="EMBL/GenBank/DDBJ databases">
        <authorList>
            <person name="Lindestad O."/>
        </authorList>
    </citation>
    <scope>NUCLEOTIDE SEQUENCE</scope>
</reference>
<sequence length="354" mass="40130">MNCSACNSSISVTQKRVKCSNSDCLLLYHSECVNYDEISTHRSKWICPTCVASRPKEDNSNTPISNKGKGIQRAEVVLSPTSVDLSLDSIMSEIRSFRTEMNKKLEHQQTTLSNFNVALKKLQEEVTGVIINFTGIQEELNEAIKSLKFLSDCHDDQNTLNKELTARISKLESENSELRSKSSEIEFKISQLEQQSRDSNLEIQCVPEHRSENLLTLVNQLAKVVNFELGSSDILNFHRVAKMNAESKRPRSIIVKLSSPLKRDNFLAAVRTFNKKHAADKFNTSHLGIAGNKQQVYVTEHLSPNNKRLHATTRIAAQEKKYRYVWVRGGRIFVRKNDESPPIQIKSVDALQLL</sequence>
<proteinExistence type="predicted"/>
<evidence type="ECO:0000256" key="4">
    <source>
        <dbReference type="PROSITE-ProRule" id="PRU00146"/>
    </source>
</evidence>
<dbReference type="Gene3D" id="3.30.40.10">
    <property type="entry name" value="Zinc/RING finger domain, C3HC4 (zinc finger)"/>
    <property type="match status" value="1"/>
</dbReference>
<gene>
    <name evidence="7" type="primary">jg4600</name>
    <name evidence="7" type="ORF">PAEG_LOCUS1011</name>
</gene>
<dbReference type="InterPro" id="IPR019787">
    <property type="entry name" value="Znf_PHD-finger"/>
</dbReference>